<dbReference type="GO" id="GO:0005743">
    <property type="term" value="C:mitochondrial inner membrane"/>
    <property type="evidence" value="ECO:0007669"/>
    <property type="project" value="UniProtKB-SubCell"/>
</dbReference>
<keyword evidence="11" id="KW-0496">Mitochondrion</keyword>
<keyword evidence="9" id="KW-0472">Membrane</keyword>
<gene>
    <name evidence="13" type="ORF">HANVADRAFT_53990</name>
</gene>
<comment type="caution">
    <text evidence="13">The sequence shown here is derived from an EMBL/GenBank/DDBJ whole genome shotgun (WGS) entry which is preliminary data.</text>
</comment>
<evidence type="ECO:0000256" key="5">
    <source>
        <dbReference type="ARBA" id="ARBA00017599"/>
    </source>
</evidence>
<dbReference type="InterPro" id="IPR013785">
    <property type="entry name" value="Aldolase_TIM"/>
</dbReference>
<dbReference type="UniPathway" id="UPA00070">
    <property type="reaction ID" value="UER00946"/>
</dbReference>
<dbReference type="InterPro" id="IPR005720">
    <property type="entry name" value="Dihydroorotate_DH_cat"/>
</dbReference>
<dbReference type="Proteomes" id="UP000092321">
    <property type="component" value="Unassembled WGS sequence"/>
</dbReference>
<dbReference type="AlphaFoldDB" id="A0A1B7T9C5"/>
<keyword evidence="7 11" id="KW-0288">FMN</keyword>
<keyword evidence="8 11" id="KW-0560">Oxidoreductase</keyword>
<evidence type="ECO:0000256" key="10">
    <source>
        <dbReference type="ARBA" id="ARBA00048639"/>
    </source>
</evidence>
<evidence type="ECO:0000256" key="11">
    <source>
        <dbReference type="RuleBase" id="RU361255"/>
    </source>
</evidence>
<keyword evidence="11" id="KW-0999">Mitochondrion inner membrane</keyword>
<evidence type="ECO:0000256" key="4">
    <source>
        <dbReference type="ARBA" id="ARBA00012791"/>
    </source>
</evidence>
<dbReference type="GO" id="GO:0006207">
    <property type="term" value="P:'de novo' pyrimidine nucleobase biosynthetic process"/>
    <property type="evidence" value="ECO:0007669"/>
    <property type="project" value="InterPro"/>
</dbReference>
<comment type="catalytic activity">
    <reaction evidence="10 11">
        <text>(S)-dihydroorotate + a quinone = orotate + a quinol</text>
        <dbReference type="Rhea" id="RHEA:30187"/>
        <dbReference type="ChEBI" id="CHEBI:24646"/>
        <dbReference type="ChEBI" id="CHEBI:30839"/>
        <dbReference type="ChEBI" id="CHEBI:30864"/>
        <dbReference type="ChEBI" id="CHEBI:132124"/>
        <dbReference type="EC" id="1.3.5.2"/>
    </reaction>
</comment>
<reference evidence="14" key="1">
    <citation type="journal article" date="2016" name="Proc. Natl. Acad. Sci. U.S.A.">
        <title>Comparative genomics of biotechnologically important yeasts.</title>
        <authorList>
            <person name="Riley R."/>
            <person name="Haridas S."/>
            <person name="Wolfe K.H."/>
            <person name="Lopes M.R."/>
            <person name="Hittinger C.T."/>
            <person name="Goeker M."/>
            <person name="Salamov A.A."/>
            <person name="Wisecaver J.H."/>
            <person name="Long T.M."/>
            <person name="Calvey C.H."/>
            <person name="Aerts A.L."/>
            <person name="Barry K.W."/>
            <person name="Choi C."/>
            <person name="Clum A."/>
            <person name="Coughlan A.Y."/>
            <person name="Deshpande S."/>
            <person name="Douglass A.P."/>
            <person name="Hanson S.J."/>
            <person name="Klenk H.-P."/>
            <person name="LaButti K.M."/>
            <person name="Lapidus A."/>
            <person name="Lindquist E.A."/>
            <person name="Lipzen A.M."/>
            <person name="Meier-Kolthoff J.P."/>
            <person name="Ohm R.A."/>
            <person name="Otillar R.P."/>
            <person name="Pangilinan J.L."/>
            <person name="Peng Y."/>
            <person name="Rokas A."/>
            <person name="Rosa C.A."/>
            <person name="Scheuner C."/>
            <person name="Sibirny A.A."/>
            <person name="Slot J.C."/>
            <person name="Stielow J.B."/>
            <person name="Sun H."/>
            <person name="Kurtzman C.P."/>
            <person name="Blackwell M."/>
            <person name="Grigoriev I.V."/>
            <person name="Jeffries T.W."/>
        </authorList>
    </citation>
    <scope>NUCLEOTIDE SEQUENCE [LARGE SCALE GENOMIC DNA]</scope>
    <source>
        <strain evidence="14">NRRL Y-1626</strain>
    </source>
</reference>
<keyword evidence="14" id="KW-1185">Reference proteome</keyword>
<evidence type="ECO:0000256" key="7">
    <source>
        <dbReference type="ARBA" id="ARBA00022643"/>
    </source>
</evidence>
<protein>
    <recommendedName>
        <fullName evidence="5 11">Dihydroorotate dehydrogenase (quinone), mitochondrial</fullName>
        <shortName evidence="11">DHOdehase</shortName>
        <ecNumber evidence="4 11">1.3.5.2</ecNumber>
    </recommendedName>
</protein>
<dbReference type="CDD" id="cd04738">
    <property type="entry name" value="DHOD_2_like"/>
    <property type="match status" value="1"/>
</dbReference>
<evidence type="ECO:0000256" key="8">
    <source>
        <dbReference type="ARBA" id="ARBA00023002"/>
    </source>
</evidence>
<comment type="similarity">
    <text evidence="3 11">Belongs to the dihydroorotate dehydrogenase family. Type 2 subfamily.</text>
</comment>
<comment type="subcellular location">
    <subcellularLocation>
        <location evidence="1">Membrane</location>
    </subcellularLocation>
    <subcellularLocation>
        <location evidence="11">Mitochondrion inner membrane</location>
        <topology evidence="11">Single-pass membrane protein</topology>
    </subcellularLocation>
</comment>
<accession>A0A1B7T9C5</accession>
<evidence type="ECO:0000256" key="3">
    <source>
        <dbReference type="ARBA" id="ARBA00005359"/>
    </source>
</evidence>
<evidence type="ECO:0000256" key="9">
    <source>
        <dbReference type="ARBA" id="ARBA00023136"/>
    </source>
</evidence>
<organism evidence="13 14">
    <name type="scientific">Hanseniaspora valbyensis NRRL Y-1626</name>
    <dbReference type="NCBI Taxonomy" id="766949"/>
    <lineage>
        <taxon>Eukaryota</taxon>
        <taxon>Fungi</taxon>
        <taxon>Dikarya</taxon>
        <taxon>Ascomycota</taxon>
        <taxon>Saccharomycotina</taxon>
        <taxon>Saccharomycetes</taxon>
        <taxon>Saccharomycodales</taxon>
        <taxon>Saccharomycodaceae</taxon>
        <taxon>Hanseniaspora</taxon>
    </lineage>
</organism>
<dbReference type="InterPro" id="IPR001295">
    <property type="entry name" value="Dihydroorotate_DH_CS"/>
</dbReference>
<evidence type="ECO:0000256" key="2">
    <source>
        <dbReference type="ARBA" id="ARBA00005161"/>
    </source>
</evidence>
<comment type="pathway">
    <text evidence="2 11">Pyrimidine metabolism; UMP biosynthesis via de novo pathway; orotate from (S)-dihydroorotate (quinone route): step 1/1.</text>
</comment>
<dbReference type="NCBIfam" id="TIGR01036">
    <property type="entry name" value="pyrD_sub2"/>
    <property type="match status" value="1"/>
</dbReference>
<proteinExistence type="inferred from homology"/>
<name>A0A1B7T9C5_9ASCO</name>
<evidence type="ECO:0000259" key="12">
    <source>
        <dbReference type="Pfam" id="PF01180"/>
    </source>
</evidence>
<evidence type="ECO:0000256" key="1">
    <source>
        <dbReference type="ARBA" id="ARBA00004370"/>
    </source>
</evidence>
<evidence type="ECO:0000313" key="14">
    <source>
        <dbReference type="Proteomes" id="UP000092321"/>
    </source>
</evidence>
<dbReference type="EMBL" id="LXPE01000147">
    <property type="protein sequence ID" value="OBA25315.1"/>
    <property type="molecule type" value="Genomic_DNA"/>
</dbReference>
<evidence type="ECO:0000313" key="13">
    <source>
        <dbReference type="EMBL" id="OBA25315.1"/>
    </source>
</evidence>
<evidence type="ECO:0000256" key="6">
    <source>
        <dbReference type="ARBA" id="ARBA00022630"/>
    </source>
</evidence>
<comment type="cofactor">
    <cofactor evidence="11">
        <name>FMN</name>
        <dbReference type="ChEBI" id="CHEBI:58210"/>
    </cofactor>
    <text evidence="11">Binds 1 FMN per subunit.</text>
</comment>
<dbReference type="PROSITE" id="PS00911">
    <property type="entry name" value="DHODEHASE_1"/>
    <property type="match status" value="1"/>
</dbReference>
<keyword evidence="6 11" id="KW-0285">Flavoprotein</keyword>
<sequence length="464" mass="51005">MFRQQGNRILFNCSAMLKNKSKTAFTSSSKRHASTTAFLKANKLALGVFGTIFLSGSLYYGLNSRSAIHEYVVCPLVRLFTPDAEDGHKFGIWCFKVGLTPWLYFDKDDASLEVDVFGKKLTNPLCCAAGLDKDADGLDAILNLGFGAHEVGSVTPKPQDGNAKPRFFRLPDDDAVINRYGFNSKGHEYLIASLKKRVSKFFKKNNIDPEFLNEKDIETLKNTNLSLNDEKFLQINLGKNKTGNEYEDYLKGVENFQKFSDVLVINVSSPNTPGLRDLQNESKLTNLLTAIVDKRNSQISQGSALLPVKNEHKPPVLVKIAPDLSEVELKSIVQSAKTANVDGIIVSNTTIQRPADLKSKENLKTETGGLSGKPLKPIALKALRIVAQEAQGSNLVLVGCGGISSGKDCIEFAKAGATYVQMYTAFAYTGPPLVARIKDELTAELKKEGKTWMQIIGEDLKKEK</sequence>
<dbReference type="Gene3D" id="3.20.20.70">
    <property type="entry name" value="Aldolase class I"/>
    <property type="match status" value="1"/>
</dbReference>
<dbReference type="Pfam" id="PF01180">
    <property type="entry name" value="DHO_dh"/>
    <property type="match status" value="1"/>
</dbReference>
<dbReference type="PROSITE" id="PS00912">
    <property type="entry name" value="DHODEHASE_2"/>
    <property type="match status" value="1"/>
</dbReference>
<dbReference type="InterPro" id="IPR005719">
    <property type="entry name" value="Dihydroorotate_DH_2"/>
</dbReference>
<dbReference type="InterPro" id="IPR050074">
    <property type="entry name" value="DHO_dehydrogenase"/>
</dbReference>
<dbReference type="SUPFAM" id="SSF51395">
    <property type="entry name" value="FMN-linked oxidoreductases"/>
    <property type="match status" value="1"/>
</dbReference>
<dbReference type="GO" id="GO:0106430">
    <property type="term" value="F:dihydroorotate dehydrogenase (quinone) activity"/>
    <property type="evidence" value="ECO:0007669"/>
    <property type="project" value="UniProtKB-EC"/>
</dbReference>
<dbReference type="PANTHER" id="PTHR48109:SF4">
    <property type="entry name" value="DIHYDROOROTATE DEHYDROGENASE (QUINONE), MITOCHONDRIAL"/>
    <property type="match status" value="1"/>
</dbReference>
<dbReference type="PANTHER" id="PTHR48109">
    <property type="entry name" value="DIHYDROOROTATE DEHYDROGENASE (QUINONE), MITOCHONDRIAL-RELATED"/>
    <property type="match status" value="1"/>
</dbReference>
<dbReference type="GO" id="GO:0044205">
    <property type="term" value="P:'de novo' UMP biosynthetic process"/>
    <property type="evidence" value="ECO:0007669"/>
    <property type="project" value="UniProtKB-UniPathway"/>
</dbReference>
<dbReference type="EC" id="1.3.5.2" evidence="4 11"/>
<dbReference type="OrthoDB" id="14784at2759"/>
<feature type="domain" description="Dihydroorotate dehydrogenase catalytic" evidence="12">
    <location>
        <begin position="112"/>
        <end position="445"/>
    </location>
</feature>